<accession>A0A2V1CYJ0</accession>
<dbReference type="EMBL" id="KZ806501">
    <property type="protein sequence ID" value="PVH90253.1"/>
    <property type="molecule type" value="Genomic_DNA"/>
</dbReference>
<dbReference type="Proteomes" id="UP000244855">
    <property type="component" value="Unassembled WGS sequence"/>
</dbReference>
<proteinExistence type="predicted"/>
<name>A0A2V1CYJ0_9PLEO</name>
<protein>
    <submittedName>
        <fullName evidence="1">Uncharacterized protein</fullName>
    </submittedName>
</protein>
<sequence length="221" mass="25207">MMTICCAELTACDRWWIQRWILVKRLFRLEIPRCLFSSSPASLWTLTKAGGKAQRPRPSICIRLFSVASGRLSFHHVNVYQAFRVCASKYSENAVCCSLSQPSARALAPIGSVLSLSSVLPQNAYYNNTYPVPPRSVSHDLQFQRRTGPERHVQVQRFHLVNFIASQELYKHLPEPLESCSHHVLAGLLGRLDIYSVERAEGEIWRRPISRFCLLRAIPQT</sequence>
<keyword evidence="2" id="KW-1185">Reference proteome</keyword>
<reference evidence="1 2" key="1">
    <citation type="journal article" date="2018" name="Sci. Rep.">
        <title>Comparative genomics provides insights into the lifestyle and reveals functional heterogeneity of dark septate endophytic fungi.</title>
        <authorList>
            <person name="Knapp D.G."/>
            <person name="Nemeth J.B."/>
            <person name="Barry K."/>
            <person name="Hainaut M."/>
            <person name="Henrissat B."/>
            <person name="Johnson J."/>
            <person name="Kuo A."/>
            <person name="Lim J.H.P."/>
            <person name="Lipzen A."/>
            <person name="Nolan M."/>
            <person name="Ohm R.A."/>
            <person name="Tamas L."/>
            <person name="Grigoriev I.V."/>
            <person name="Spatafora J.W."/>
            <person name="Nagy L.G."/>
            <person name="Kovacs G.M."/>
        </authorList>
    </citation>
    <scope>NUCLEOTIDE SEQUENCE [LARGE SCALE GENOMIC DNA]</scope>
    <source>
        <strain evidence="1 2">DSE2036</strain>
    </source>
</reference>
<organism evidence="1 2">
    <name type="scientific">Periconia macrospinosa</name>
    <dbReference type="NCBI Taxonomy" id="97972"/>
    <lineage>
        <taxon>Eukaryota</taxon>
        <taxon>Fungi</taxon>
        <taxon>Dikarya</taxon>
        <taxon>Ascomycota</taxon>
        <taxon>Pezizomycotina</taxon>
        <taxon>Dothideomycetes</taxon>
        <taxon>Pleosporomycetidae</taxon>
        <taxon>Pleosporales</taxon>
        <taxon>Massarineae</taxon>
        <taxon>Periconiaceae</taxon>
        <taxon>Periconia</taxon>
    </lineage>
</organism>
<evidence type="ECO:0000313" key="2">
    <source>
        <dbReference type="Proteomes" id="UP000244855"/>
    </source>
</evidence>
<gene>
    <name evidence="1" type="ORF">DM02DRAFT_58536</name>
</gene>
<evidence type="ECO:0000313" key="1">
    <source>
        <dbReference type="EMBL" id="PVH90253.1"/>
    </source>
</evidence>
<dbReference type="AlphaFoldDB" id="A0A2V1CYJ0"/>